<evidence type="ECO:0000313" key="4">
    <source>
        <dbReference type="EMBL" id="ODA09579.1"/>
    </source>
</evidence>
<keyword evidence="6" id="KW-1185">Reference proteome</keyword>
<sequence>MKWKQLEECIEEKRKELNDLANEVGLKDRRVLIKSMELDRLLNKYSDWKYSYRRQQSIPQSSQIQEKQHELVLSY</sequence>
<dbReference type="EMBL" id="CP097770">
    <property type="protein sequence ID" value="URJ50038.1"/>
    <property type="molecule type" value="Genomic_DNA"/>
</dbReference>
<dbReference type="Proteomes" id="UP001055784">
    <property type="component" value="Chromosome"/>
</dbReference>
<dbReference type="Pfam" id="PF09388">
    <property type="entry name" value="SpoOE-like"/>
    <property type="match status" value="1"/>
</dbReference>
<dbReference type="eggNOG" id="ENOG50306AP">
    <property type="taxonomic scope" value="Bacteria"/>
</dbReference>
<dbReference type="InterPro" id="IPR036638">
    <property type="entry name" value="HLH_DNA-bd_sf"/>
</dbReference>
<evidence type="ECO:0000313" key="5">
    <source>
        <dbReference type="EMBL" id="URJ50038.1"/>
    </source>
</evidence>
<gene>
    <name evidence="4" type="ORF">A7312_00190</name>
    <name evidence="2" type="ORF">JDW19_09040</name>
    <name evidence="5" type="ORF">MF626_004455</name>
    <name evidence="3" type="ORF">QDS18_21495</name>
</gene>
<dbReference type="InterPro" id="IPR037208">
    <property type="entry name" value="Spo0E-like_sf"/>
</dbReference>
<protein>
    <submittedName>
        <fullName evidence="2">Aspartyl-phosphate phosphatase Spo0E family protein</fullName>
    </submittedName>
</protein>
<dbReference type="InterPro" id="IPR018540">
    <property type="entry name" value="Spo0E-like"/>
</dbReference>
<reference evidence="2" key="3">
    <citation type="submission" date="2020-12" db="EMBL/GenBank/DDBJ databases">
        <title>Paenibacillus polymyxa LMG 27872: a double-edged sword.</title>
        <authorList>
            <person name="Langendries S."/>
            <person name="Garcia Mendez S."/>
            <person name="Beirinckx S."/>
            <person name="Viaene T."/>
            <person name="Baeyen S."/>
            <person name="Goeminne G."/>
            <person name="Willems A."/>
            <person name="Debode J."/>
            <person name="Goormachtig S."/>
        </authorList>
    </citation>
    <scope>NUCLEOTIDE SEQUENCE</scope>
    <source>
        <strain evidence="2">LMG 27872</strain>
    </source>
</reference>
<keyword evidence="1" id="KW-0175">Coiled coil</keyword>
<dbReference type="Gene3D" id="4.10.280.10">
    <property type="entry name" value="Helix-loop-helix DNA-binding domain"/>
    <property type="match status" value="1"/>
</dbReference>
<dbReference type="GO" id="GO:0046983">
    <property type="term" value="F:protein dimerization activity"/>
    <property type="evidence" value="ECO:0007669"/>
    <property type="project" value="InterPro"/>
</dbReference>
<dbReference type="EMBL" id="JAEHFQ010000004">
    <property type="protein sequence ID" value="MBM0633275.1"/>
    <property type="molecule type" value="Genomic_DNA"/>
</dbReference>
<dbReference type="Proteomes" id="UP000650605">
    <property type="component" value="Unassembled WGS sequence"/>
</dbReference>
<dbReference type="EMBL" id="LYND01000111">
    <property type="protein sequence ID" value="ODA09579.1"/>
    <property type="molecule type" value="Genomic_DNA"/>
</dbReference>
<dbReference type="AlphaFoldDB" id="A0A1C3CLI1"/>
<evidence type="ECO:0000313" key="6">
    <source>
        <dbReference type="Proteomes" id="UP000094974"/>
    </source>
</evidence>
<name>A0A1C3CLI1_PAEPO</name>
<evidence type="ECO:0000256" key="1">
    <source>
        <dbReference type="SAM" id="Coils"/>
    </source>
</evidence>
<evidence type="ECO:0000313" key="2">
    <source>
        <dbReference type="EMBL" id="MBM0633275.1"/>
    </source>
</evidence>
<evidence type="ECO:0000313" key="7">
    <source>
        <dbReference type="Proteomes" id="UP000650605"/>
    </source>
</evidence>
<reference evidence="5" key="4">
    <citation type="submission" date="2022-11" db="EMBL/GenBank/DDBJ databases">
        <authorList>
            <person name="Vasilchenko N.G."/>
            <person name="Prazdnova E.V."/>
            <person name="Gorovtsov A.V."/>
            <person name="Chistyakov V.A."/>
            <person name="Pak M.L."/>
        </authorList>
    </citation>
    <scope>NUCLEOTIDE SEQUENCE</scope>
    <source>
        <strain evidence="5">R 4.5</strain>
    </source>
</reference>
<dbReference type="Proteomes" id="UP001229409">
    <property type="component" value="Unassembled WGS sequence"/>
</dbReference>
<reference evidence="6" key="1">
    <citation type="submission" date="2016-05" db="EMBL/GenBank/DDBJ databases">
        <title>Whole genome shotgun sequencing of cultured foodborne pathogen.</title>
        <authorList>
            <person name="Zheng J."/>
            <person name="Timme R."/>
            <person name="Allard M."/>
            <person name="Strain E."/>
            <person name="Luo Y."/>
            <person name="Brown E."/>
        </authorList>
    </citation>
    <scope>NUCLEOTIDE SEQUENCE [LARGE SCALE GENOMIC DNA]</scope>
    <source>
        <strain evidence="6">CFSAN034343</strain>
    </source>
</reference>
<accession>A0A1C3CLI1</accession>
<reference evidence="4" key="2">
    <citation type="submission" date="2016-05" db="EMBL/GenBank/DDBJ databases">
        <authorList>
            <person name="Zheng J."/>
            <person name="Timme R."/>
            <person name="Allard M."/>
            <person name="Strain E."/>
            <person name="Luo Y."/>
            <person name="Brown E."/>
        </authorList>
    </citation>
    <scope>NUCLEOTIDE SEQUENCE</scope>
    <source>
        <strain evidence="4">CFSAN034343</strain>
    </source>
</reference>
<feature type="coiled-coil region" evidence="1">
    <location>
        <begin position="3"/>
        <end position="30"/>
    </location>
</feature>
<dbReference type="Proteomes" id="UP000094974">
    <property type="component" value="Unassembled WGS sequence"/>
</dbReference>
<dbReference type="RefSeq" id="WP_023990607.1">
    <property type="nucleotide sequence ID" value="NZ_ALJV01000003.1"/>
</dbReference>
<organism evidence="2 7">
    <name type="scientific">Paenibacillus polymyxa</name>
    <name type="common">Bacillus polymyxa</name>
    <dbReference type="NCBI Taxonomy" id="1406"/>
    <lineage>
        <taxon>Bacteria</taxon>
        <taxon>Bacillati</taxon>
        <taxon>Bacillota</taxon>
        <taxon>Bacilli</taxon>
        <taxon>Bacillales</taxon>
        <taxon>Paenibacillaceae</taxon>
        <taxon>Paenibacillus</taxon>
    </lineage>
</organism>
<proteinExistence type="predicted"/>
<reference evidence="3" key="5">
    <citation type="submission" date="2023-04" db="EMBL/GenBank/DDBJ databases">
        <title>Uncovering the Secrets of Slow-Growing Bacteria in Tropical Savanna Soil through Cultivation and Genomic Analysis.</title>
        <authorList>
            <person name="Goncalves O.S."/>
            <person name="Santana M.F."/>
        </authorList>
    </citation>
    <scope>NUCLEOTIDE SEQUENCE</scope>
    <source>
        <strain evidence="3">ANTI</strain>
    </source>
</reference>
<evidence type="ECO:0000313" key="3">
    <source>
        <dbReference type="EMBL" id="MDH2333438.1"/>
    </source>
</evidence>
<dbReference type="EMBL" id="JARVWT010000011">
    <property type="protein sequence ID" value="MDH2333438.1"/>
    <property type="molecule type" value="Genomic_DNA"/>
</dbReference>
<dbReference type="SUPFAM" id="SSF140500">
    <property type="entry name" value="BAS1536-like"/>
    <property type="match status" value="1"/>
</dbReference>
<dbReference type="GO" id="GO:0043937">
    <property type="term" value="P:regulation of sporulation"/>
    <property type="evidence" value="ECO:0007669"/>
    <property type="project" value="InterPro"/>
</dbReference>